<accession>A0A5D9BX55</accession>
<dbReference type="RefSeq" id="WP_149524133.1">
    <property type="nucleotide sequence ID" value="NZ_VTOU01000007.1"/>
</dbReference>
<protein>
    <submittedName>
        <fullName evidence="7">LysR family transcriptional regulator</fullName>
    </submittedName>
</protein>
<dbReference type="PANTHER" id="PTHR30537">
    <property type="entry name" value="HTH-TYPE TRANSCRIPTIONAL REGULATOR"/>
    <property type="match status" value="1"/>
</dbReference>
<dbReference type="Pfam" id="PF03466">
    <property type="entry name" value="LysR_substrate"/>
    <property type="match status" value="1"/>
</dbReference>
<dbReference type="Gene3D" id="3.40.190.10">
    <property type="entry name" value="Periplasmic binding protein-like II"/>
    <property type="match status" value="2"/>
</dbReference>
<dbReference type="FunFam" id="1.10.10.10:FF:000038">
    <property type="entry name" value="Glycine cleavage system transcriptional activator"/>
    <property type="match status" value="1"/>
</dbReference>
<dbReference type="PROSITE" id="PS50931">
    <property type="entry name" value="HTH_LYSR"/>
    <property type="match status" value="1"/>
</dbReference>
<dbReference type="PRINTS" id="PR00039">
    <property type="entry name" value="HTHLYSR"/>
</dbReference>
<dbReference type="AlphaFoldDB" id="A0A5D9BX55"/>
<proteinExistence type="inferred from homology"/>
<dbReference type="PANTHER" id="PTHR30537:SF70">
    <property type="entry name" value="HTH-TYPE TRANSCRIPTIONAL ACTIVATOR AMPR"/>
    <property type="match status" value="1"/>
</dbReference>
<sequence>MDRPNLPLNALRAFEASARHLNFTRAALELCVSQGAVSHQVAALERRLGTRLFRRLPRGLALTDEGRALVPVLADAFDRIGATLDRYAGGHLTEVLTVGVVGTFAVGWLLPRLDDFAARHPHVDLRVLTNNNRVDLAGEGLDLAIRFGDGAWHGTQADPILDAPLSPLCSPAIAARLDRPEALGGEMLLRSYRADEWPRWFAAARLPCPPLRGPLFDSSVLMVAAAAQGQGVALAPPALFAAELAAGRIVQPFDITVTTGRYWLTRLHSRAETAAMRAFREWVADQSSPGGGGGPPKAVEG</sequence>
<keyword evidence="5" id="KW-0804">Transcription</keyword>
<evidence type="ECO:0000259" key="6">
    <source>
        <dbReference type="PROSITE" id="PS50931"/>
    </source>
</evidence>
<organism evidence="7 8">
    <name type="scientific">Sphingomonas montanisoli</name>
    <dbReference type="NCBI Taxonomy" id="2606412"/>
    <lineage>
        <taxon>Bacteria</taxon>
        <taxon>Pseudomonadati</taxon>
        <taxon>Pseudomonadota</taxon>
        <taxon>Alphaproteobacteria</taxon>
        <taxon>Sphingomonadales</taxon>
        <taxon>Sphingomonadaceae</taxon>
        <taxon>Sphingomonas</taxon>
    </lineage>
</organism>
<evidence type="ECO:0000256" key="3">
    <source>
        <dbReference type="ARBA" id="ARBA00023125"/>
    </source>
</evidence>
<evidence type="ECO:0000313" key="8">
    <source>
        <dbReference type="Proteomes" id="UP000322077"/>
    </source>
</evidence>
<dbReference type="GO" id="GO:0043565">
    <property type="term" value="F:sequence-specific DNA binding"/>
    <property type="evidence" value="ECO:0007669"/>
    <property type="project" value="TreeGrafter"/>
</dbReference>
<dbReference type="Proteomes" id="UP000322077">
    <property type="component" value="Unassembled WGS sequence"/>
</dbReference>
<dbReference type="InterPro" id="IPR058163">
    <property type="entry name" value="LysR-type_TF_proteobact-type"/>
</dbReference>
<dbReference type="InterPro" id="IPR036388">
    <property type="entry name" value="WH-like_DNA-bd_sf"/>
</dbReference>
<gene>
    <name evidence="7" type="ORF">FYJ91_20215</name>
</gene>
<feature type="domain" description="HTH lysR-type" evidence="6">
    <location>
        <begin position="6"/>
        <end position="63"/>
    </location>
</feature>
<reference evidence="7 8" key="1">
    <citation type="submission" date="2019-08" db="EMBL/GenBank/DDBJ databases">
        <authorList>
            <person name="Wang G."/>
            <person name="Xu Z."/>
        </authorList>
    </citation>
    <scope>NUCLEOTIDE SEQUENCE [LARGE SCALE GENOMIC DNA]</scope>
    <source>
        <strain evidence="7 8">ZX</strain>
    </source>
</reference>
<name>A0A5D9BX55_9SPHN</name>
<evidence type="ECO:0000256" key="5">
    <source>
        <dbReference type="ARBA" id="ARBA00023163"/>
    </source>
</evidence>
<comment type="similarity">
    <text evidence="1">Belongs to the LysR transcriptional regulatory family.</text>
</comment>
<dbReference type="InterPro" id="IPR000847">
    <property type="entry name" value="LysR_HTH_N"/>
</dbReference>
<dbReference type="Gene3D" id="1.10.10.10">
    <property type="entry name" value="Winged helix-like DNA-binding domain superfamily/Winged helix DNA-binding domain"/>
    <property type="match status" value="1"/>
</dbReference>
<evidence type="ECO:0000313" key="7">
    <source>
        <dbReference type="EMBL" id="TZG24158.1"/>
    </source>
</evidence>
<dbReference type="GO" id="GO:0003700">
    <property type="term" value="F:DNA-binding transcription factor activity"/>
    <property type="evidence" value="ECO:0007669"/>
    <property type="project" value="InterPro"/>
</dbReference>
<evidence type="ECO:0000256" key="2">
    <source>
        <dbReference type="ARBA" id="ARBA00023015"/>
    </source>
</evidence>
<dbReference type="InterPro" id="IPR005119">
    <property type="entry name" value="LysR_subst-bd"/>
</dbReference>
<keyword evidence="3" id="KW-0238">DNA-binding</keyword>
<evidence type="ECO:0000256" key="4">
    <source>
        <dbReference type="ARBA" id="ARBA00023159"/>
    </source>
</evidence>
<dbReference type="SUPFAM" id="SSF46785">
    <property type="entry name" value="Winged helix' DNA-binding domain"/>
    <property type="match status" value="1"/>
</dbReference>
<keyword evidence="8" id="KW-1185">Reference proteome</keyword>
<evidence type="ECO:0000256" key="1">
    <source>
        <dbReference type="ARBA" id="ARBA00009437"/>
    </source>
</evidence>
<dbReference type="InterPro" id="IPR036390">
    <property type="entry name" value="WH_DNA-bd_sf"/>
</dbReference>
<dbReference type="GO" id="GO:0006351">
    <property type="term" value="P:DNA-templated transcription"/>
    <property type="evidence" value="ECO:0007669"/>
    <property type="project" value="TreeGrafter"/>
</dbReference>
<keyword evidence="4" id="KW-0010">Activator</keyword>
<comment type="caution">
    <text evidence="7">The sequence shown here is derived from an EMBL/GenBank/DDBJ whole genome shotgun (WGS) entry which is preliminary data.</text>
</comment>
<dbReference type="Pfam" id="PF00126">
    <property type="entry name" value="HTH_1"/>
    <property type="match status" value="1"/>
</dbReference>
<keyword evidence="2" id="KW-0805">Transcription regulation</keyword>
<dbReference type="SUPFAM" id="SSF53850">
    <property type="entry name" value="Periplasmic binding protein-like II"/>
    <property type="match status" value="1"/>
</dbReference>
<dbReference type="EMBL" id="VTOU01000007">
    <property type="protein sequence ID" value="TZG24158.1"/>
    <property type="molecule type" value="Genomic_DNA"/>
</dbReference>